<evidence type="ECO:0000313" key="1">
    <source>
        <dbReference type="EMBL" id="MCI89584.1"/>
    </source>
</evidence>
<dbReference type="AlphaFoldDB" id="A0A392VMF9"/>
<comment type="caution">
    <text evidence="1">The sequence shown here is derived from an EMBL/GenBank/DDBJ whole genome shotgun (WGS) entry which is preliminary data.</text>
</comment>
<dbReference type="EMBL" id="LXQA011223247">
    <property type="protein sequence ID" value="MCI89584.1"/>
    <property type="molecule type" value="Genomic_DNA"/>
</dbReference>
<accession>A0A392VMF9</accession>
<feature type="non-terminal residue" evidence="1">
    <location>
        <position position="58"/>
    </location>
</feature>
<reference evidence="1 2" key="1">
    <citation type="journal article" date="2018" name="Front. Plant Sci.">
        <title>Red Clover (Trifolium pratense) and Zigzag Clover (T. medium) - A Picture of Genomic Similarities and Differences.</title>
        <authorList>
            <person name="Dluhosova J."/>
            <person name="Istvanek J."/>
            <person name="Nedelnik J."/>
            <person name="Repkova J."/>
        </authorList>
    </citation>
    <scope>NUCLEOTIDE SEQUENCE [LARGE SCALE GENOMIC DNA]</scope>
    <source>
        <strain evidence="2">cv. 10/8</strain>
        <tissue evidence="1">Leaf</tissue>
    </source>
</reference>
<protein>
    <submittedName>
        <fullName evidence="1">Uncharacterized protein</fullName>
    </submittedName>
</protein>
<keyword evidence="2" id="KW-1185">Reference proteome</keyword>
<dbReference type="Proteomes" id="UP000265520">
    <property type="component" value="Unassembled WGS sequence"/>
</dbReference>
<proteinExistence type="predicted"/>
<sequence length="58" mass="6388">MASQAEDMASQVEAVVDARQTLFDEIPNEVIATIPKINYGDLPKKNKDVKDKALKDNA</sequence>
<evidence type="ECO:0000313" key="2">
    <source>
        <dbReference type="Proteomes" id="UP000265520"/>
    </source>
</evidence>
<organism evidence="1 2">
    <name type="scientific">Trifolium medium</name>
    <dbReference type="NCBI Taxonomy" id="97028"/>
    <lineage>
        <taxon>Eukaryota</taxon>
        <taxon>Viridiplantae</taxon>
        <taxon>Streptophyta</taxon>
        <taxon>Embryophyta</taxon>
        <taxon>Tracheophyta</taxon>
        <taxon>Spermatophyta</taxon>
        <taxon>Magnoliopsida</taxon>
        <taxon>eudicotyledons</taxon>
        <taxon>Gunneridae</taxon>
        <taxon>Pentapetalae</taxon>
        <taxon>rosids</taxon>
        <taxon>fabids</taxon>
        <taxon>Fabales</taxon>
        <taxon>Fabaceae</taxon>
        <taxon>Papilionoideae</taxon>
        <taxon>50 kb inversion clade</taxon>
        <taxon>NPAAA clade</taxon>
        <taxon>Hologalegina</taxon>
        <taxon>IRL clade</taxon>
        <taxon>Trifolieae</taxon>
        <taxon>Trifolium</taxon>
    </lineage>
</organism>
<name>A0A392VMF9_9FABA</name>